<feature type="compositionally biased region" description="Basic and acidic residues" evidence="1">
    <location>
        <begin position="449"/>
        <end position="459"/>
    </location>
</feature>
<dbReference type="AlphaFoldDB" id="A0A8K0NSL6"/>
<feature type="compositionally biased region" description="Basic and acidic residues" evidence="1">
    <location>
        <begin position="217"/>
        <end position="235"/>
    </location>
</feature>
<feature type="compositionally biased region" description="Polar residues" evidence="1">
    <location>
        <begin position="278"/>
        <end position="293"/>
    </location>
</feature>
<feature type="compositionally biased region" description="Basic residues" evidence="1">
    <location>
        <begin position="430"/>
        <end position="440"/>
    </location>
</feature>
<feature type="region of interest" description="Disordered" evidence="1">
    <location>
        <begin position="365"/>
        <end position="459"/>
    </location>
</feature>
<feature type="compositionally biased region" description="Acidic residues" evidence="1">
    <location>
        <begin position="73"/>
        <end position="82"/>
    </location>
</feature>
<evidence type="ECO:0000256" key="1">
    <source>
        <dbReference type="SAM" id="MobiDB-lite"/>
    </source>
</evidence>
<accession>A0A8K0NSL6</accession>
<feature type="compositionally biased region" description="Low complexity" evidence="1">
    <location>
        <begin position="153"/>
        <end position="173"/>
    </location>
</feature>
<proteinExistence type="predicted"/>
<feature type="compositionally biased region" description="Polar residues" evidence="1">
    <location>
        <begin position="49"/>
        <end position="59"/>
    </location>
</feature>
<evidence type="ECO:0000313" key="2">
    <source>
        <dbReference type="EMBL" id="KAG7562925.1"/>
    </source>
</evidence>
<name>A0A8K0NSL6_9TREE</name>
<feature type="compositionally biased region" description="Polar residues" evidence="1">
    <location>
        <begin position="93"/>
        <end position="115"/>
    </location>
</feature>
<feature type="compositionally biased region" description="Polar residues" evidence="1">
    <location>
        <begin position="18"/>
        <end position="39"/>
    </location>
</feature>
<feature type="compositionally biased region" description="Acidic residues" evidence="1">
    <location>
        <begin position="366"/>
        <end position="378"/>
    </location>
</feature>
<protein>
    <submittedName>
        <fullName evidence="2">Uncharacterized protein</fullName>
    </submittedName>
</protein>
<feature type="region of interest" description="Disordered" evidence="1">
    <location>
        <begin position="1"/>
        <end position="340"/>
    </location>
</feature>
<sequence>MDRDRSVSSSPDPLGGTPRTSTQSTNPDLARSPTPQSSIDDPHLRPVGNGTNTDSSVQFIHTVAIPPSGDFSQEAEEEEEDSRESPSFEGVKFSSSFGPPLSSIDTPKKMSSSKTEILEDDSSPGRARRLESDRPQAHDQPIRKRRLAPTAASSLHRPGSSSSRNIQSSQIPSTTLASKTDLILSHHETTSVKSQRLPGGKGTQQPRVQASSQAMQHRREPPPRSRSARVEDRLATRTVMPPRGLVLPGATPNIDAPLGKTPYTSSRISKNLGPAEVGSSSSSQRPIQRNINTGAALPPITLSNESSAHHEQEEEEEDSIEALRNTGPIRSSRKDDLRSESRAYIYGLPGSSTLFGSDFSKASLAEDGEDAGGFDLGEEFGVGIGTATGEEGGSEEDKDDSLGCGLTRRRRSGSGGENTSELTRAATSHTKMRNRHRKASARQYLGPDRSFRLDRNYQL</sequence>
<gene>
    <name evidence="2" type="ORF">FFLO_01615</name>
</gene>
<evidence type="ECO:0000313" key="3">
    <source>
        <dbReference type="Proteomes" id="UP000812966"/>
    </source>
</evidence>
<dbReference type="Proteomes" id="UP000812966">
    <property type="component" value="Unassembled WGS sequence"/>
</dbReference>
<reference evidence="2" key="1">
    <citation type="submission" date="2020-04" db="EMBL/GenBank/DDBJ databases">
        <title>Analysis of mating type loci in Filobasidium floriforme.</title>
        <authorList>
            <person name="Nowrousian M."/>
        </authorList>
    </citation>
    <scope>NUCLEOTIDE SEQUENCE</scope>
    <source>
        <strain evidence="2">CBS 6242</strain>
    </source>
</reference>
<organism evidence="2 3">
    <name type="scientific">Filobasidium floriforme</name>
    <dbReference type="NCBI Taxonomy" id="5210"/>
    <lineage>
        <taxon>Eukaryota</taxon>
        <taxon>Fungi</taxon>
        <taxon>Dikarya</taxon>
        <taxon>Basidiomycota</taxon>
        <taxon>Agaricomycotina</taxon>
        <taxon>Tremellomycetes</taxon>
        <taxon>Filobasidiales</taxon>
        <taxon>Filobasidiaceae</taxon>
        <taxon>Filobasidium</taxon>
    </lineage>
</organism>
<comment type="caution">
    <text evidence="2">The sequence shown here is derived from an EMBL/GenBank/DDBJ whole genome shotgun (WGS) entry which is preliminary data.</text>
</comment>
<keyword evidence="3" id="KW-1185">Reference proteome</keyword>
<feature type="compositionally biased region" description="Basic and acidic residues" evidence="1">
    <location>
        <begin position="128"/>
        <end position="142"/>
    </location>
</feature>
<dbReference type="EMBL" id="JABELV010000023">
    <property type="protein sequence ID" value="KAG7562925.1"/>
    <property type="molecule type" value="Genomic_DNA"/>
</dbReference>
<feature type="compositionally biased region" description="Polar residues" evidence="1">
    <location>
        <begin position="203"/>
        <end position="215"/>
    </location>
</feature>